<dbReference type="InterPro" id="IPR015590">
    <property type="entry name" value="Aldehyde_DH_dom"/>
</dbReference>
<dbReference type="GO" id="GO:0009898">
    <property type="term" value="C:cytoplasmic side of plasma membrane"/>
    <property type="evidence" value="ECO:0007669"/>
    <property type="project" value="TreeGrafter"/>
</dbReference>
<dbReference type="GO" id="GO:0003842">
    <property type="term" value="F:L-glutamate gamma-semialdehyde dehydrogenase activity"/>
    <property type="evidence" value="ECO:0007669"/>
    <property type="project" value="TreeGrafter"/>
</dbReference>
<dbReference type="Gene3D" id="3.40.309.10">
    <property type="entry name" value="Aldehyde Dehydrogenase, Chain A, domain 2"/>
    <property type="match status" value="1"/>
</dbReference>
<dbReference type="InterPro" id="IPR016161">
    <property type="entry name" value="Ald_DH/histidinol_DH"/>
</dbReference>
<proteinExistence type="predicted"/>
<dbReference type="STRING" id="1798665.A2942_00020"/>
<dbReference type="PANTHER" id="PTHR42862:SF1">
    <property type="entry name" value="DELTA-1-PYRROLINE-5-CARBOXYLATE DEHYDROGENASE 2, ISOFORM A-RELATED"/>
    <property type="match status" value="1"/>
</dbReference>
<evidence type="ECO:0000313" key="5">
    <source>
        <dbReference type="Proteomes" id="UP000178534"/>
    </source>
</evidence>
<dbReference type="Pfam" id="PF00171">
    <property type="entry name" value="Aldedh"/>
    <property type="match status" value="1"/>
</dbReference>
<evidence type="ECO:0000259" key="3">
    <source>
        <dbReference type="Pfam" id="PF00171"/>
    </source>
</evidence>
<name>A0A1G2DGH3_9BACT</name>
<reference evidence="4 5" key="1">
    <citation type="journal article" date="2016" name="Nat. Commun.">
        <title>Thousands of microbial genomes shed light on interconnected biogeochemical processes in an aquifer system.</title>
        <authorList>
            <person name="Anantharaman K."/>
            <person name="Brown C.T."/>
            <person name="Hug L.A."/>
            <person name="Sharon I."/>
            <person name="Castelle C.J."/>
            <person name="Probst A.J."/>
            <person name="Thomas B.C."/>
            <person name="Singh A."/>
            <person name="Wilkins M.J."/>
            <person name="Karaoz U."/>
            <person name="Brodie E.L."/>
            <person name="Williams K.H."/>
            <person name="Hubbard S.S."/>
            <person name="Banfield J.F."/>
        </authorList>
    </citation>
    <scope>NUCLEOTIDE SEQUENCE [LARGE SCALE GENOMIC DNA]</scope>
</reference>
<sequence length="577" mass="63801">MLPSEQVLLAEINRVTQAESILDFTKAEISVLVADGFARFEREWVGKTWTHVIGGMNIATGFTFLSNDSYHGTPIGTFFGTPDKAVLDESMRRVVLAQKRWEKLGWKKRLVVLYRLAQMLQEDKWTYLFVASLVTEIGMSLPEAYGEYNEVYRFLLQTVYYAMKEYRQDGIASAAFSGNTQAVYLKPYGVGVVACPFNFPTATTTNMIVYMLAFGNVVFIKGSDKAALTTRILYTAFNEALYAEGVENNGVVNFVPGPGKDMVYALLAHPDVKIFSLTGSPAAFESAMKDFQYMPRNGANQLAIGCAETGGVNIMLVCDDANPKEVALAARMGSASRSAEKCSSTRLILAPEALAPRIIEDLAKEYDGISYGNVRKGAYMGPLISREARDRILDGVLQHVSGGVVVPVYEKTITPSPSGYDFAPMILQAHPDMYKSWDAVRFEKLFNTEFFATVVTIVSYRNKEEAERLVGYSRYGLTGAVFSNDPEMLAWGLMLLPSGMTYIRRKQTAATSAEGFHGAGGTASSYNGGMIGQHLCARHYTPKHLSGFLPPEWSEEDFRRFTEVLGDNVAFIKHPAY</sequence>
<comment type="caution">
    <text evidence="4">The sequence shown here is derived from an EMBL/GenBank/DDBJ whole genome shotgun (WGS) entry which is preliminary data.</text>
</comment>
<dbReference type="PANTHER" id="PTHR42862">
    <property type="entry name" value="DELTA-1-PYRROLINE-5-CARBOXYLATE DEHYDROGENASE 1, ISOFORM A-RELATED"/>
    <property type="match status" value="1"/>
</dbReference>
<dbReference type="InterPro" id="IPR016163">
    <property type="entry name" value="Ald_DH_C"/>
</dbReference>
<protein>
    <recommendedName>
        <fullName evidence="3">Aldehyde dehydrogenase domain-containing protein</fullName>
    </recommendedName>
</protein>
<dbReference type="SUPFAM" id="SSF53720">
    <property type="entry name" value="ALDH-like"/>
    <property type="match status" value="1"/>
</dbReference>
<dbReference type="AlphaFoldDB" id="A0A1G2DGH3"/>
<dbReference type="Proteomes" id="UP000178534">
    <property type="component" value="Unassembled WGS sequence"/>
</dbReference>
<evidence type="ECO:0000256" key="1">
    <source>
        <dbReference type="ARBA" id="ARBA00023002"/>
    </source>
</evidence>
<keyword evidence="2" id="KW-0520">NAD</keyword>
<evidence type="ECO:0000313" key="4">
    <source>
        <dbReference type="EMBL" id="OGZ12051.1"/>
    </source>
</evidence>
<feature type="domain" description="Aldehyde dehydrogenase" evidence="3">
    <location>
        <begin position="83"/>
        <end position="534"/>
    </location>
</feature>
<dbReference type="InterPro" id="IPR050485">
    <property type="entry name" value="Proline_metab_enzyme"/>
</dbReference>
<organism evidence="4 5">
    <name type="scientific">Candidatus Lloydbacteria bacterium RIFCSPLOWO2_01_FULL_50_20</name>
    <dbReference type="NCBI Taxonomy" id="1798665"/>
    <lineage>
        <taxon>Bacteria</taxon>
        <taxon>Candidatus Lloydiibacteriota</taxon>
    </lineage>
</organism>
<dbReference type="InterPro" id="IPR016162">
    <property type="entry name" value="Ald_DH_N"/>
</dbReference>
<evidence type="ECO:0000256" key="2">
    <source>
        <dbReference type="ARBA" id="ARBA00023027"/>
    </source>
</evidence>
<dbReference type="GO" id="GO:0010133">
    <property type="term" value="P:L-proline catabolic process to L-glutamate"/>
    <property type="evidence" value="ECO:0007669"/>
    <property type="project" value="TreeGrafter"/>
</dbReference>
<dbReference type="EMBL" id="MHLP01000028">
    <property type="protein sequence ID" value="OGZ12051.1"/>
    <property type="molecule type" value="Genomic_DNA"/>
</dbReference>
<accession>A0A1G2DGH3</accession>
<keyword evidence="1" id="KW-0560">Oxidoreductase</keyword>
<gene>
    <name evidence="4" type="ORF">A2942_00020</name>
</gene>
<dbReference type="Gene3D" id="3.40.605.10">
    <property type="entry name" value="Aldehyde Dehydrogenase, Chain A, domain 1"/>
    <property type="match status" value="1"/>
</dbReference>